<feature type="domain" description="Methyltransferase small" evidence="5">
    <location>
        <begin position="150"/>
        <end position="248"/>
    </location>
</feature>
<evidence type="ECO:0000256" key="4">
    <source>
        <dbReference type="ARBA" id="ARBA00022691"/>
    </source>
</evidence>
<dbReference type="PANTHER" id="PTHR45875">
    <property type="entry name" value="METHYLTRANSFERASE N6AMT1"/>
    <property type="match status" value="1"/>
</dbReference>
<dbReference type="EMBL" id="JAVDQF010000001">
    <property type="protein sequence ID" value="MDR6270174.1"/>
    <property type="molecule type" value="Genomic_DNA"/>
</dbReference>
<dbReference type="Pfam" id="PF05175">
    <property type="entry name" value="MTS"/>
    <property type="match status" value="1"/>
</dbReference>
<name>A0ABU1JCN0_9MICC</name>
<dbReference type="Gene3D" id="3.40.50.150">
    <property type="entry name" value="Vaccinia Virus protein VP39"/>
    <property type="match status" value="1"/>
</dbReference>
<evidence type="ECO:0000256" key="2">
    <source>
        <dbReference type="ARBA" id="ARBA00022603"/>
    </source>
</evidence>
<dbReference type="PROSITE" id="PS00092">
    <property type="entry name" value="N6_MTASE"/>
    <property type="match status" value="1"/>
</dbReference>
<dbReference type="SUPFAM" id="SSF53335">
    <property type="entry name" value="S-adenosyl-L-methionine-dependent methyltransferases"/>
    <property type="match status" value="1"/>
</dbReference>
<evidence type="ECO:0000259" key="5">
    <source>
        <dbReference type="Pfam" id="PF05175"/>
    </source>
</evidence>
<evidence type="ECO:0000313" key="8">
    <source>
        <dbReference type="Proteomes" id="UP001185069"/>
    </source>
</evidence>
<dbReference type="PANTHER" id="PTHR45875:SF1">
    <property type="entry name" value="METHYLTRANSFERASE N6AMT1"/>
    <property type="match status" value="1"/>
</dbReference>
<dbReference type="GO" id="GO:0008168">
    <property type="term" value="F:methyltransferase activity"/>
    <property type="evidence" value="ECO:0007669"/>
    <property type="project" value="UniProtKB-KW"/>
</dbReference>
<keyword evidence="2 7" id="KW-0489">Methyltransferase</keyword>
<dbReference type="RefSeq" id="WP_309799059.1">
    <property type="nucleotide sequence ID" value="NZ_BAAAHY010000005.1"/>
</dbReference>
<evidence type="ECO:0000259" key="6">
    <source>
        <dbReference type="Pfam" id="PF23186"/>
    </source>
</evidence>
<protein>
    <submittedName>
        <fullName evidence="7">Methylase of polypeptide subunit release factors</fullName>
    </submittedName>
</protein>
<organism evidence="7 8">
    <name type="scientific">Arthrobacter russicus</name>
    <dbReference type="NCBI Taxonomy" id="172040"/>
    <lineage>
        <taxon>Bacteria</taxon>
        <taxon>Bacillati</taxon>
        <taxon>Actinomycetota</taxon>
        <taxon>Actinomycetes</taxon>
        <taxon>Micrococcales</taxon>
        <taxon>Micrococcaceae</taxon>
        <taxon>Arthrobacter</taxon>
    </lineage>
</organism>
<comment type="caution">
    <text evidence="7">The sequence shown here is derived from an EMBL/GenBank/DDBJ whole genome shotgun (WGS) entry which is preliminary data.</text>
</comment>
<feature type="domain" description="DUF7059" evidence="6">
    <location>
        <begin position="23"/>
        <end position="105"/>
    </location>
</feature>
<keyword evidence="3" id="KW-0808">Transferase</keyword>
<dbReference type="Pfam" id="PF23186">
    <property type="entry name" value="DUF7059"/>
    <property type="match status" value="1"/>
</dbReference>
<evidence type="ECO:0000313" key="7">
    <source>
        <dbReference type="EMBL" id="MDR6270174.1"/>
    </source>
</evidence>
<dbReference type="InterPro" id="IPR052190">
    <property type="entry name" value="Euk-Arch_PrmC-MTase"/>
</dbReference>
<dbReference type="CDD" id="cd02440">
    <property type="entry name" value="AdoMet_MTases"/>
    <property type="match status" value="1"/>
</dbReference>
<keyword evidence="4" id="KW-0949">S-adenosyl-L-methionine</keyword>
<dbReference type="GO" id="GO:0032259">
    <property type="term" value="P:methylation"/>
    <property type="evidence" value="ECO:0007669"/>
    <property type="project" value="UniProtKB-KW"/>
</dbReference>
<reference evidence="7 8" key="1">
    <citation type="submission" date="2023-07" db="EMBL/GenBank/DDBJ databases">
        <title>Sequencing the genomes of 1000 actinobacteria strains.</title>
        <authorList>
            <person name="Klenk H.-P."/>
        </authorList>
    </citation>
    <scope>NUCLEOTIDE SEQUENCE [LARGE SCALE GENOMIC DNA]</scope>
    <source>
        <strain evidence="7 8">DSM 14555</strain>
    </source>
</reference>
<dbReference type="InterPro" id="IPR007848">
    <property type="entry name" value="Small_mtfrase_dom"/>
</dbReference>
<dbReference type="Proteomes" id="UP001185069">
    <property type="component" value="Unassembled WGS sequence"/>
</dbReference>
<evidence type="ECO:0000256" key="1">
    <source>
        <dbReference type="ARBA" id="ARBA00006149"/>
    </source>
</evidence>
<dbReference type="InterPro" id="IPR055487">
    <property type="entry name" value="DUF7059"/>
</dbReference>
<dbReference type="InterPro" id="IPR002052">
    <property type="entry name" value="DNA_methylase_N6_adenine_CS"/>
</dbReference>
<comment type="similarity">
    <text evidence="1">Belongs to the eukaryotic/archaeal PrmC-related family.</text>
</comment>
<proteinExistence type="inferred from homology"/>
<keyword evidence="8" id="KW-1185">Reference proteome</keyword>
<dbReference type="InterPro" id="IPR029063">
    <property type="entry name" value="SAM-dependent_MTases_sf"/>
</dbReference>
<gene>
    <name evidence="7" type="ORF">JOE69_002412</name>
</gene>
<accession>A0ABU1JCN0</accession>
<evidence type="ECO:0000256" key="3">
    <source>
        <dbReference type="ARBA" id="ARBA00022679"/>
    </source>
</evidence>
<sequence length="517" mass="55112">MTVDAPLAEPGLLSGLSRDLADAGFSVDGVAGFLGEGAYAALNREQFIPALAIAEAAQGPTATLIRFFLLALPASAAELDEALPRTRAAGLQSLGLAAVESGAWRSLVDLRPYAFTDQDGEVQLHVASDLGAHQRPGALRHDHVLGIGQASLTLAQSTIRTPVEKALDLGTGCGIQTFHLLRHARHVTATDISPRALAFTEFNLLLNADALRIDPANPGGRVTLRQGSLLGPVRGERFDLAVSNPPFVITPRHRGESAEDQYTYRDGGLAGDEIVSSLVRGLPGVLAPGGRAQLLGNWEVHSGDAAWHERLASWFDGECWVIQREQLGPEHYAETWLQDASQGRDAESYAAAYRDYLGDFAERGVDSVGFGMIWLRAPQPAAGLPQPGAGLRRFEEIGHPIEQPVGSTLAAAVERFDWLAGHDLPAAKLVVAEDVTEERHQRPGAEHPGVILLRQGAGLRRTTLLSSELAGFVSACDGTLTVAQIIAALEALLAVELALLDPVRELLLDGFLLPEPQ</sequence>